<protein>
    <submittedName>
        <fullName evidence="8">ABC transporter permease</fullName>
    </submittedName>
</protein>
<accession>A0A193FFF3</accession>
<dbReference type="Pfam" id="PF02653">
    <property type="entry name" value="BPD_transp_2"/>
    <property type="match status" value="1"/>
</dbReference>
<feature type="transmembrane region" description="Helical" evidence="6">
    <location>
        <begin position="134"/>
        <end position="151"/>
    </location>
</feature>
<feature type="transmembrane region" description="Helical" evidence="6">
    <location>
        <begin position="56"/>
        <end position="74"/>
    </location>
</feature>
<dbReference type="InterPro" id="IPR001851">
    <property type="entry name" value="ABC_transp_permease"/>
</dbReference>
<dbReference type="PANTHER" id="PTHR30482">
    <property type="entry name" value="HIGH-AFFINITY BRANCHED-CHAIN AMINO ACID TRANSPORT SYSTEM PERMEASE"/>
    <property type="match status" value="1"/>
</dbReference>
<dbReference type="GO" id="GO:0005886">
    <property type="term" value="C:plasma membrane"/>
    <property type="evidence" value="ECO:0007669"/>
    <property type="project" value="UniProtKB-SubCell"/>
</dbReference>
<name>A0A193FFF3_9BORD</name>
<dbReference type="RefSeq" id="WP_066345852.1">
    <property type="nucleotide sequence ID" value="NZ_CBCSFJ010000003.1"/>
</dbReference>
<dbReference type="OrthoDB" id="9814461at2"/>
<dbReference type="InterPro" id="IPR043428">
    <property type="entry name" value="LivM-like"/>
</dbReference>
<feature type="transmembrane region" description="Helical" evidence="6">
    <location>
        <begin position="220"/>
        <end position="248"/>
    </location>
</feature>
<feature type="transmembrane region" description="Helical" evidence="6">
    <location>
        <begin position="31"/>
        <end position="50"/>
    </location>
</feature>
<feature type="transmembrane region" description="Helical" evidence="6">
    <location>
        <begin position="269"/>
        <end position="286"/>
    </location>
</feature>
<keyword evidence="3 6" id="KW-0812">Transmembrane</keyword>
<feature type="transmembrane region" description="Helical" evidence="6">
    <location>
        <begin position="187"/>
        <end position="208"/>
    </location>
</feature>
<dbReference type="GO" id="GO:0015658">
    <property type="term" value="F:branched-chain amino acid transmembrane transporter activity"/>
    <property type="evidence" value="ECO:0007669"/>
    <property type="project" value="InterPro"/>
</dbReference>
<proteinExistence type="predicted"/>
<dbReference type="EMBL" id="CP016171">
    <property type="protein sequence ID" value="ANN71082.1"/>
    <property type="molecule type" value="Genomic_DNA"/>
</dbReference>
<dbReference type="KEGG" id="bbro:BAU06_06530"/>
<gene>
    <name evidence="7" type="ORF">BAU06_06530</name>
    <name evidence="8" type="ORF">BAU08_06790</name>
</gene>
<keyword evidence="2" id="KW-1003">Cell membrane</keyword>
<evidence type="ECO:0000313" key="10">
    <source>
        <dbReference type="Proteomes" id="UP000092213"/>
    </source>
</evidence>
<keyword evidence="5 6" id="KW-0472">Membrane</keyword>
<evidence type="ECO:0000256" key="1">
    <source>
        <dbReference type="ARBA" id="ARBA00004651"/>
    </source>
</evidence>
<feature type="transmembrane region" description="Helical" evidence="6">
    <location>
        <begin position="6"/>
        <end position="24"/>
    </location>
</feature>
<comment type="subcellular location">
    <subcellularLocation>
        <location evidence="1">Cell membrane</location>
        <topology evidence="1">Multi-pass membrane protein</topology>
    </subcellularLocation>
</comment>
<dbReference type="EMBL" id="CP016170">
    <property type="protein sequence ID" value="ANN65998.1"/>
    <property type="molecule type" value="Genomic_DNA"/>
</dbReference>
<evidence type="ECO:0000256" key="3">
    <source>
        <dbReference type="ARBA" id="ARBA00022692"/>
    </source>
</evidence>
<sequence length="296" mass="31741">MLTYLLSILVIMGIYMLLALALDLQYGFTGLINFGLAGFFGIGAYASALLTLKAGWSPLLSFPAAMLAAALLAWPLGRVALRLRDDYLAIVTLGFSEIVRLVLVQEQWLTNGVQGIPGVPRLGAGWGGARFSDTLLLVLLALSIALAVALLRRITHSPYGRTIQAVRDDETAVRVLGKEPARFKTQVLMVGAALAGLAGAYFAHYMTYIVPDQFVPLITFYVWMAIIMGGVARLSGSVAGAVLLVLFLEGVRFTRGIIPGVSDADMGSVQLGVVGLILILFMRWRPQGLFGARGAR</sequence>
<evidence type="ECO:0000256" key="5">
    <source>
        <dbReference type="ARBA" id="ARBA00023136"/>
    </source>
</evidence>
<evidence type="ECO:0000313" key="9">
    <source>
        <dbReference type="Proteomes" id="UP000091897"/>
    </source>
</evidence>
<keyword evidence="9" id="KW-1185">Reference proteome</keyword>
<dbReference type="Proteomes" id="UP000092213">
    <property type="component" value="Chromosome"/>
</dbReference>
<evidence type="ECO:0000313" key="7">
    <source>
        <dbReference type="EMBL" id="ANN65998.1"/>
    </source>
</evidence>
<keyword evidence="4 6" id="KW-1133">Transmembrane helix</keyword>
<dbReference type="STRING" id="463025.BAU08_06790"/>
<dbReference type="CDD" id="cd06581">
    <property type="entry name" value="TM_PBP1_LivM_like"/>
    <property type="match status" value="1"/>
</dbReference>
<reference evidence="9 10" key="1">
    <citation type="submission" date="2016-06" db="EMBL/GenBank/DDBJ databases">
        <title>Complete genome sequences of Bordetella bronchialis and Bordetella flabilis.</title>
        <authorList>
            <person name="LiPuma J.J."/>
            <person name="Spilker T."/>
        </authorList>
    </citation>
    <scope>NUCLEOTIDE SEQUENCE [LARGE SCALE GENOMIC DNA]</scope>
    <source>
        <strain evidence="8 10">AU17976</strain>
        <strain evidence="7 9">AU3182</strain>
    </source>
</reference>
<evidence type="ECO:0000256" key="4">
    <source>
        <dbReference type="ARBA" id="ARBA00022989"/>
    </source>
</evidence>
<dbReference type="PANTHER" id="PTHR30482:SF10">
    <property type="entry name" value="HIGH-AFFINITY BRANCHED-CHAIN AMINO ACID TRANSPORT PROTEIN BRAE"/>
    <property type="match status" value="1"/>
</dbReference>
<dbReference type="AlphaFoldDB" id="A0A193FFF3"/>
<evidence type="ECO:0000313" key="8">
    <source>
        <dbReference type="EMBL" id="ANN71082.1"/>
    </source>
</evidence>
<evidence type="ECO:0000256" key="6">
    <source>
        <dbReference type="SAM" id="Phobius"/>
    </source>
</evidence>
<dbReference type="Proteomes" id="UP000091897">
    <property type="component" value="Chromosome"/>
</dbReference>
<evidence type="ECO:0000256" key="2">
    <source>
        <dbReference type="ARBA" id="ARBA00022475"/>
    </source>
</evidence>
<organism evidence="8 10">
    <name type="scientific">Bordetella bronchialis</name>
    <dbReference type="NCBI Taxonomy" id="463025"/>
    <lineage>
        <taxon>Bacteria</taxon>
        <taxon>Pseudomonadati</taxon>
        <taxon>Pseudomonadota</taxon>
        <taxon>Betaproteobacteria</taxon>
        <taxon>Burkholderiales</taxon>
        <taxon>Alcaligenaceae</taxon>
        <taxon>Bordetella</taxon>
    </lineage>
</organism>